<evidence type="ECO:0000313" key="1">
    <source>
        <dbReference type="EMBL" id="GMG20118.1"/>
    </source>
</evidence>
<gene>
    <name evidence="1" type="ORF">Amon01_000098700</name>
</gene>
<proteinExistence type="predicted"/>
<accession>A0A9W6YTH0</accession>
<name>A0A9W6YTH0_AMBMO</name>
<dbReference type="AlphaFoldDB" id="A0A9W6YTH0"/>
<reference evidence="1" key="1">
    <citation type="submission" date="2023-04" db="EMBL/GenBank/DDBJ databases">
        <title>Ambrosiozyma monospora NBRC 1965.</title>
        <authorList>
            <person name="Ichikawa N."/>
            <person name="Sato H."/>
            <person name="Tonouchi N."/>
        </authorList>
    </citation>
    <scope>NUCLEOTIDE SEQUENCE</scope>
    <source>
        <strain evidence="1">NBRC 1965</strain>
    </source>
</reference>
<keyword evidence="2" id="KW-1185">Reference proteome</keyword>
<evidence type="ECO:0000313" key="2">
    <source>
        <dbReference type="Proteomes" id="UP001165063"/>
    </source>
</evidence>
<organism evidence="1 2">
    <name type="scientific">Ambrosiozyma monospora</name>
    <name type="common">Yeast</name>
    <name type="synonym">Endomycopsis monosporus</name>
    <dbReference type="NCBI Taxonomy" id="43982"/>
    <lineage>
        <taxon>Eukaryota</taxon>
        <taxon>Fungi</taxon>
        <taxon>Dikarya</taxon>
        <taxon>Ascomycota</taxon>
        <taxon>Saccharomycotina</taxon>
        <taxon>Pichiomycetes</taxon>
        <taxon>Pichiales</taxon>
        <taxon>Pichiaceae</taxon>
        <taxon>Ambrosiozyma</taxon>
    </lineage>
</organism>
<sequence>MANSANPAPQLDPKWQLVALANFIQLVGNVGGTVANAQLPAENMQRSAQVHHKPLLHQTGKTPSSQHHLSLKGSVNSTFII</sequence>
<dbReference type="Proteomes" id="UP001165063">
    <property type="component" value="Unassembled WGS sequence"/>
</dbReference>
<dbReference type="EMBL" id="BSXU01000286">
    <property type="protein sequence ID" value="GMG20118.1"/>
    <property type="molecule type" value="Genomic_DNA"/>
</dbReference>
<protein>
    <submittedName>
        <fullName evidence="1">Unnamed protein product</fullName>
    </submittedName>
</protein>
<comment type="caution">
    <text evidence="1">The sequence shown here is derived from an EMBL/GenBank/DDBJ whole genome shotgun (WGS) entry which is preliminary data.</text>
</comment>